<dbReference type="Gene3D" id="3.30.160.60">
    <property type="entry name" value="Classic Zinc Finger"/>
    <property type="match status" value="2"/>
</dbReference>
<evidence type="ECO:0000313" key="7">
    <source>
        <dbReference type="EMBL" id="KAL2912481.1"/>
    </source>
</evidence>
<evidence type="ECO:0000256" key="3">
    <source>
        <dbReference type="ARBA" id="ARBA00022833"/>
    </source>
</evidence>
<feature type="domain" description="C2H2-type" evidence="6">
    <location>
        <begin position="337"/>
        <end position="364"/>
    </location>
</feature>
<organism evidence="7 8">
    <name type="scientific">Polyrhizophydium stewartii</name>
    <dbReference type="NCBI Taxonomy" id="2732419"/>
    <lineage>
        <taxon>Eukaryota</taxon>
        <taxon>Fungi</taxon>
        <taxon>Fungi incertae sedis</taxon>
        <taxon>Chytridiomycota</taxon>
        <taxon>Chytridiomycota incertae sedis</taxon>
        <taxon>Chytridiomycetes</taxon>
        <taxon>Rhizophydiales</taxon>
        <taxon>Rhizophydiales incertae sedis</taxon>
        <taxon>Polyrhizophydium</taxon>
    </lineage>
</organism>
<evidence type="ECO:0000256" key="5">
    <source>
        <dbReference type="SAM" id="MobiDB-lite"/>
    </source>
</evidence>
<gene>
    <name evidence="7" type="ORF">HK105_208053</name>
</gene>
<feature type="domain" description="C2H2-type" evidence="6">
    <location>
        <begin position="365"/>
        <end position="395"/>
    </location>
</feature>
<dbReference type="InterPro" id="IPR036236">
    <property type="entry name" value="Znf_C2H2_sf"/>
</dbReference>
<evidence type="ECO:0000256" key="1">
    <source>
        <dbReference type="ARBA" id="ARBA00022723"/>
    </source>
</evidence>
<dbReference type="InterPro" id="IPR013087">
    <property type="entry name" value="Znf_C2H2_type"/>
</dbReference>
<keyword evidence="3" id="KW-0862">Zinc</keyword>
<feature type="compositionally biased region" description="Low complexity" evidence="5">
    <location>
        <begin position="287"/>
        <end position="314"/>
    </location>
</feature>
<comment type="caution">
    <text evidence="7">The sequence shown here is derived from an EMBL/GenBank/DDBJ whole genome shotgun (WGS) entry which is preliminary data.</text>
</comment>
<evidence type="ECO:0000256" key="4">
    <source>
        <dbReference type="PROSITE-ProRule" id="PRU00042"/>
    </source>
</evidence>
<dbReference type="Proteomes" id="UP001527925">
    <property type="component" value="Unassembled WGS sequence"/>
</dbReference>
<dbReference type="Pfam" id="PF00096">
    <property type="entry name" value="zf-C2H2"/>
    <property type="match status" value="3"/>
</dbReference>
<dbReference type="PROSITE" id="PS50157">
    <property type="entry name" value="ZINC_FINGER_C2H2_2"/>
    <property type="match status" value="2"/>
</dbReference>
<dbReference type="SUPFAM" id="SSF57667">
    <property type="entry name" value="beta-beta-alpha zinc fingers"/>
    <property type="match status" value="1"/>
</dbReference>
<reference evidence="7 8" key="1">
    <citation type="submission" date="2023-09" db="EMBL/GenBank/DDBJ databases">
        <title>Pangenome analysis of Batrachochytrium dendrobatidis and related Chytrids.</title>
        <authorList>
            <person name="Yacoub M.N."/>
            <person name="Stajich J.E."/>
            <person name="James T.Y."/>
        </authorList>
    </citation>
    <scope>NUCLEOTIDE SEQUENCE [LARGE SCALE GENOMIC DNA]</scope>
    <source>
        <strain evidence="7 8">JEL0888</strain>
    </source>
</reference>
<name>A0ABR4MZ70_9FUNG</name>
<accession>A0ABR4MZ70</accession>
<keyword evidence="8" id="KW-1185">Reference proteome</keyword>
<evidence type="ECO:0000259" key="6">
    <source>
        <dbReference type="PROSITE" id="PS50157"/>
    </source>
</evidence>
<evidence type="ECO:0000313" key="8">
    <source>
        <dbReference type="Proteomes" id="UP001527925"/>
    </source>
</evidence>
<dbReference type="PROSITE" id="PS00028">
    <property type="entry name" value="ZINC_FINGER_C2H2_1"/>
    <property type="match status" value="2"/>
</dbReference>
<protein>
    <recommendedName>
        <fullName evidence="6">C2H2-type domain-containing protein</fullName>
    </recommendedName>
</protein>
<keyword evidence="2 4" id="KW-0863">Zinc-finger</keyword>
<evidence type="ECO:0000256" key="2">
    <source>
        <dbReference type="ARBA" id="ARBA00022771"/>
    </source>
</evidence>
<feature type="compositionally biased region" description="Pro residues" evidence="5">
    <location>
        <begin position="1"/>
        <end position="10"/>
    </location>
</feature>
<dbReference type="PANTHER" id="PTHR23235">
    <property type="entry name" value="KRUEPPEL-LIKE TRANSCRIPTION FACTOR"/>
    <property type="match status" value="1"/>
</dbReference>
<feature type="region of interest" description="Disordered" evidence="5">
    <location>
        <begin position="257"/>
        <end position="333"/>
    </location>
</feature>
<feature type="region of interest" description="Disordered" evidence="5">
    <location>
        <begin position="1"/>
        <end position="20"/>
    </location>
</feature>
<proteinExistence type="predicted"/>
<dbReference type="EMBL" id="JADGIZ020000064">
    <property type="protein sequence ID" value="KAL2912481.1"/>
    <property type="molecule type" value="Genomic_DNA"/>
</dbReference>
<sequence>MRPPLPPPRPVSASAPARQPDRIEQLLDQLAFEATGASRPTHSPDFSARLPQTLDGGAWALGSAGPVLAPSPPTAANTHHRRHHSHGGFLVATQPPEASATSAAASVSAAAAAFGHHTPAGLVHPVWTPLAPHGVSWLDLAAVASTPPGHLGAFLPPGGDAFVLDAQLGAIPAVDTRLLDAAAGGSWPSVAALSPLASPLLGVASLSAFSIAHDPGCVLQRHATQHDSASDVGILTVPSSPLGDSAAALQELGLSSTLPTTLPSTPPPLQLPPAPPPPGATLMRHPSTSSASSAAGSSIDGSATSADTVSAASAQHDAQPPMRTGGRRASSPSRYRFPCTLCDRKFTRRYNLEAHLHAHQNMRPFQCTHAGCGEAFVRKYDLTRHVDAVHSGRRFGPCPVCGMYYTRADALRKHVQRCGIVDANDLVIDSDSESDDDGRRGGPAMPTTADRDDPGDAGGDLPNMAHDCGAGDGLR</sequence>
<dbReference type="SMART" id="SM00355">
    <property type="entry name" value="ZnF_C2H2"/>
    <property type="match status" value="3"/>
</dbReference>
<feature type="region of interest" description="Disordered" evidence="5">
    <location>
        <begin position="429"/>
        <end position="475"/>
    </location>
</feature>
<dbReference type="PANTHER" id="PTHR23235:SF120">
    <property type="entry name" value="KRUPPEL-LIKE FACTOR 15"/>
    <property type="match status" value="1"/>
</dbReference>
<feature type="compositionally biased region" description="Pro residues" evidence="5">
    <location>
        <begin position="264"/>
        <end position="279"/>
    </location>
</feature>
<keyword evidence="1" id="KW-0479">Metal-binding</keyword>